<dbReference type="Proteomes" id="UP000271241">
    <property type="component" value="Unassembled WGS sequence"/>
</dbReference>
<dbReference type="InterPro" id="IPR011600">
    <property type="entry name" value="Pept_C14_caspase"/>
</dbReference>
<dbReference type="PANTHER" id="PTHR48104">
    <property type="entry name" value="METACASPASE-4"/>
    <property type="match status" value="1"/>
</dbReference>
<evidence type="ECO:0000256" key="1">
    <source>
        <dbReference type="ARBA" id="ARBA00009005"/>
    </source>
</evidence>
<dbReference type="GO" id="GO:0004197">
    <property type="term" value="F:cysteine-type endopeptidase activity"/>
    <property type="evidence" value="ECO:0007669"/>
    <property type="project" value="InterPro"/>
</dbReference>
<reference evidence="4" key="1">
    <citation type="journal article" date="2018" name="Nat. Microbiol.">
        <title>Leveraging single-cell genomics to expand the fungal tree of life.</title>
        <authorList>
            <person name="Ahrendt S.R."/>
            <person name="Quandt C.A."/>
            <person name="Ciobanu D."/>
            <person name="Clum A."/>
            <person name="Salamov A."/>
            <person name="Andreopoulos B."/>
            <person name="Cheng J.F."/>
            <person name="Woyke T."/>
            <person name="Pelin A."/>
            <person name="Henrissat B."/>
            <person name="Reynolds N.K."/>
            <person name="Benny G.L."/>
            <person name="Smith M.E."/>
            <person name="James T.Y."/>
            <person name="Grigoriev I.V."/>
        </authorList>
    </citation>
    <scope>NUCLEOTIDE SEQUENCE [LARGE SCALE GENOMIC DNA]</scope>
    <source>
        <strain evidence="4">RSA 1356</strain>
    </source>
</reference>
<protein>
    <submittedName>
        <fullName evidence="3">Peptidase C14, caspase domain-containing protein</fullName>
    </submittedName>
</protein>
<evidence type="ECO:0000313" key="4">
    <source>
        <dbReference type="Proteomes" id="UP000271241"/>
    </source>
</evidence>
<dbReference type="GO" id="GO:0006508">
    <property type="term" value="P:proteolysis"/>
    <property type="evidence" value="ECO:0007669"/>
    <property type="project" value="InterPro"/>
</dbReference>
<comment type="similarity">
    <text evidence="1">Belongs to the peptidase C14B family.</text>
</comment>
<organism evidence="3 4">
    <name type="scientific">Thamnocephalis sphaerospora</name>
    <dbReference type="NCBI Taxonomy" id="78915"/>
    <lineage>
        <taxon>Eukaryota</taxon>
        <taxon>Fungi</taxon>
        <taxon>Fungi incertae sedis</taxon>
        <taxon>Zoopagomycota</taxon>
        <taxon>Zoopagomycotina</taxon>
        <taxon>Zoopagomycetes</taxon>
        <taxon>Zoopagales</taxon>
        <taxon>Sigmoideomycetaceae</taxon>
        <taxon>Thamnocephalis</taxon>
    </lineage>
</organism>
<keyword evidence="4" id="KW-1185">Reference proteome</keyword>
<dbReference type="InterPro" id="IPR050452">
    <property type="entry name" value="Metacaspase"/>
</dbReference>
<evidence type="ECO:0000313" key="3">
    <source>
        <dbReference type="EMBL" id="RKP10957.1"/>
    </source>
</evidence>
<dbReference type="OrthoDB" id="3223806at2759"/>
<dbReference type="PANTHER" id="PTHR48104:SF30">
    <property type="entry name" value="METACASPASE-1"/>
    <property type="match status" value="1"/>
</dbReference>
<dbReference type="GO" id="GO:0005737">
    <property type="term" value="C:cytoplasm"/>
    <property type="evidence" value="ECO:0007669"/>
    <property type="project" value="TreeGrafter"/>
</dbReference>
<accession>A0A4P9XXC3</accession>
<dbReference type="AlphaFoldDB" id="A0A4P9XXC3"/>
<evidence type="ECO:0000259" key="2">
    <source>
        <dbReference type="Pfam" id="PF00656"/>
    </source>
</evidence>
<gene>
    <name evidence="3" type="ORF">THASP1DRAFT_12158</name>
</gene>
<name>A0A4P9XXC3_9FUNG</name>
<feature type="domain" description="Peptidase C14 caspase" evidence="2">
    <location>
        <begin position="15"/>
        <end position="302"/>
    </location>
</feature>
<sequence>MCNSRSPIILVSGNKKAVFIGINYTGMPVALNGCINDVHNIRNFLQQRYGFLPNHCVQLTDDQEEAKFLPTRANIIAAMKWLVQDAQPGDSLFLHYSGHGATAEDMDGDEKDGQDETIVPLDYQTAGMIVDDDLHAILVKPLQEGVRLTTIFDCCHSGTILDLPFTYKCSGEIEVIADSHHKEAAKALLLAGVSLTRGMYSRVGDQYRRPILTLTYHVRRYADAQRRAEKMRRSDADVVQFSGCRDDQTSADANIDNVATGAMSYALIKVLNQHDSITYTDLLHKLRDELKGKYTQIPQMSTGRPMDMNSEFIM</sequence>
<dbReference type="EMBL" id="KZ992431">
    <property type="protein sequence ID" value="RKP10957.1"/>
    <property type="molecule type" value="Genomic_DNA"/>
</dbReference>
<dbReference type="Gene3D" id="3.40.50.12660">
    <property type="match status" value="2"/>
</dbReference>
<proteinExistence type="inferred from homology"/>
<dbReference type="Pfam" id="PF00656">
    <property type="entry name" value="Peptidase_C14"/>
    <property type="match status" value="1"/>
</dbReference>